<comment type="caution">
    <text evidence="2">The sequence shown here is derived from an EMBL/GenBank/DDBJ whole genome shotgun (WGS) entry which is preliminary data.</text>
</comment>
<dbReference type="Gene3D" id="3.10.20.30">
    <property type="match status" value="1"/>
</dbReference>
<organism evidence="2 3">
    <name type="scientific">Helicobacter trogontum</name>
    <dbReference type="NCBI Taxonomy" id="50960"/>
    <lineage>
        <taxon>Bacteria</taxon>
        <taxon>Pseudomonadati</taxon>
        <taxon>Campylobacterota</taxon>
        <taxon>Epsilonproteobacteria</taxon>
        <taxon>Campylobacterales</taxon>
        <taxon>Helicobacteraceae</taxon>
        <taxon>Helicobacter</taxon>
    </lineage>
</organism>
<feature type="domain" description="DUF5644" evidence="1">
    <location>
        <begin position="105"/>
        <end position="207"/>
    </location>
</feature>
<dbReference type="InterPro" id="IPR041543">
    <property type="entry name" value="DUF5644"/>
</dbReference>
<dbReference type="RefSeq" id="WP_034346217.1">
    <property type="nucleotide sequence ID" value="NZ_FZNG01000040.1"/>
</dbReference>
<protein>
    <recommendedName>
        <fullName evidence="1">DUF5644 domain-containing protein</fullName>
    </recommendedName>
</protein>
<evidence type="ECO:0000313" key="3">
    <source>
        <dbReference type="Proteomes" id="UP000029878"/>
    </source>
</evidence>
<dbReference type="Proteomes" id="UP000029878">
    <property type="component" value="Unassembled WGS sequence"/>
</dbReference>
<reference evidence="2 3" key="1">
    <citation type="journal article" date="2014" name="Genome Announc.">
        <title>Draft genome sequences of eight enterohepatic helicobacter species isolated from both laboratory and wild rodents.</title>
        <authorList>
            <person name="Sheh A."/>
            <person name="Shen Z."/>
            <person name="Fox J.G."/>
        </authorList>
    </citation>
    <scope>NUCLEOTIDE SEQUENCE [LARGE SCALE GENOMIC DNA]</scope>
    <source>
        <strain evidence="2 3">ATCC 700114</strain>
    </source>
</reference>
<gene>
    <name evidence="2" type="ORF">LS81_007230</name>
</gene>
<dbReference type="Pfam" id="PF18712">
    <property type="entry name" value="DUF5644"/>
    <property type="match status" value="1"/>
</dbReference>
<evidence type="ECO:0000259" key="1">
    <source>
        <dbReference type="Pfam" id="PF18712"/>
    </source>
</evidence>
<dbReference type="OrthoDB" id="5372285at2"/>
<evidence type="ECO:0000313" key="2">
    <source>
        <dbReference type="EMBL" id="TLD82617.1"/>
    </source>
</evidence>
<name>A0A4U8S9V7_9HELI</name>
<dbReference type="InterPro" id="IPR012675">
    <property type="entry name" value="Beta-grasp_dom_sf"/>
</dbReference>
<sequence length="262" mass="30784">MGKLYLSIFSFDSRIDFQNGFVRQEVHYKANDTLKDVFQAVDSKNFGYQEFGVDLQFIHCRINGYAVFGNLTVKEIVKKLGCYLEIEPLNKRYAKKDLLLDLDAAFAKYHNFFYLMDFIAPSEREELKKYLLINFIVPSYDDSYCGDGFLLYIKWLSLRYPLHKERLLHFISCKESGIFWHVSTANFMLPHNRAIDTQIESLQSMLISPTCKNQEWAELRSHINSQYHFACQNRIADYNAAESFTPFIQSILHANHTQQTYQ</sequence>
<proteinExistence type="predicted"/>
<dbReference type="EMBL" id="JRPL02000017">
    <property type="protein sequence ID" value="TLD82617.1"/>
    <property type="molecule type" value="Genomic_DNA"/>
</dbReference>
<dbReference type="AlphaFoldDB" id="A0A4U8S9V7"/>
<dbReference type="Gene3D" id="1.10.1060.20">
    <property type="match status" value="1"/>
</dbReference>
<accession>A0A4U8S9V7</accession>